<dbReference type="RefSeq" id="WP_168009111.1">
    <property type="nucleotide sequence ID" value="NZ_JAATHJ010000037.1"/>
</dbReference>
<dbReference type="EMBL" id="JAATHJ010000037">
    <property type="protein sequence ID" value="NJP39053.1"/>
    <property type="molecule type" value="Genomic_DNA"/>
</dbReference>
<comment type="caution">
    <text evidence="1">The sequence shown here is derived from an EMBL/GenBank/DDBJ whole genome shotgun (WGS) entry which is preliminary data.</text>
</comment>
<reference evidence="1 2" key="1">
    <citation type="submission" date="2020-03" db="EMBL/GenBank/DDBJ databases">
        <title>Assessment of the enzymatic potential of alkaline-tolerant lipase obtained from Bacillus luteus H11 (technogenic soil) for the bioremediation of saline soils contaminated with petroleum substances.</title>
        <authorList>
            <person name="Kalwasinska A."/>
        </authorList>
    </citation>
    <scope>NUCLEOTIDE SEQUENCE [LARGE SCALE GENOMIC DNA]</scope>
    <source>
        <strain evidence="1 2">H11</strain>
    </source>
</reference>
<keyword evidence="2" id="KW-1185">Reference proteome</keyword>
<keyword evidence="1" id="KW-0347">Helicase</keyword>
<dbReference type="GO" id="GO:0004386">
    <property type="term" value="F:helicase activity"/>
    <property type="evidence" value="ECO:0007669"/>
    <property type="project" value="UniProtKB-KW"/>
</dbReference>
<proteinExistence type="predicted"/>
<name>A0A969TUT6_9BACI</name>
<evidence type="ECO:0000313" key="2">
    <source>
        <dbReference type="Proteomes" id="UP000752012"/>
    </source>
</evidence>
<evidence type="ECO:0000313" key="1">
    <source>
        <dbReference type="EMBL" id="NJP39053.1"/>
    </source>
</evidence>
<sequence>MTKLTIVYGGLSKEALMEAFEAGEIHLNTYAVDILEDPLFSFPEVKKNVECWICSLSEIGLTEGGTWPEIVLAAFQRGFTLVALEVAPYVRFSMTLPTFDSIERNDGAPIGAITIASPRLRANTEVPAGFYISDIEGTKWLRGYVADDLHVWRHSDLFLWKLPKA</sequence>
<protein>
    <submittedName>
        <fullName evidence="1">Helicase</fullName>
    </submittedName>
</protein>
<organism evidence="1 2">
    <name type="scientific">Alkalicoccus luteus</name>
    <dbReference type="NCBI Taxonomy" id="1237094"/>
    <lineage>
        <taxon>Bacteria</taxon>
        <taxon>Bacillati</taxon>
        <taxon>Bacillota</taxon>
        <taxon>Bacilli</taxon>
        <taxon>Bacillales</taxon>
        <taxon>Bacillaceae</taxon>
        <taxon>Alkalicoccus</taxon>
    </lineage>
</organism>
<keyword evidence="1" id="KW-0547">Nucleotide-binding</keyword>
<accession>A0A969TUT6</accession>
<dbReference type="AlphaFoldDB" id="A0A969TUT6"/>
<keyword evidence="1" id="KW-0067">ATP-binding</keyword>
<gene>
    <name evidence="1" type="ORF">HCN83_15900</name>
</gene>
<dbReference type="Proteomes" id="UP000752012">
    <property type="component" value="Unassembled WGS sequence"/>
</dbReference>
<keyword evidence="1" id="KW-0378">Hydrolase</keyword>